<dbReference type="OrthoDB" id="7916371at2"/>
<proteinExistence type="predicted"/>
<gene>
    <name evidence="2" type="ORF">FJM51_02180</name>
</gene>
<comment type="caution">
    <text evidence="2">The sequence shown here is derived from an EMBL/GenBank/DDBJ whole genome shotgun (WGS) entry which is preliminary data.</text>
</comment>
<reference evidence="2 3" key="1">
    <citation type="submission" date="2019-06" db="EMBL/GenBank/DDBJ databases">
        <title>A novel bacterium of genus Amaricoccus, isolated from marine sediment.</title>
        <authorList>
            <person name="Huang H."/>
            <person name="Mo K."/>
            <person name="Hu Y."/>
        </authorList>
    </citation>
    <scope>NUCLEOTIDE SEQUENCE [LARGE SCALE GENOMIC DNA]</scope>
    <source>
        <strain evidence="2 3">HB172011</strain>
    </source>
</reference>
<name>A0A501X1E2_9RHOB</name>
<keyword evidence="3" id="KW-1185">Reference proteome</keyword>
<dbReference type="Proteomes" id="UP000319255">
    <property type="component" value="Unassembled WGS sequence"/>
</dbReference>
<dbReference type="RefSeq" id="WP_140452455.1">
    <property type="nucleotide sequence ID" value="NZ_VFRP01000001.1"/>
</dbReference>
<keyword evidence="1" id="KW-0175">Coiled coil</keyword>
<evidence type="ECO:0000313" key="2">
    <source>
        <dbReference type="EMBL" id="TPE53876.1"/>
    </source>
</evidence>
<dbReference type="AlphaFoldDB" id="A0A501X1E2"/>
<dbReference type="EMBL" id="VFRP01000001">
    <property type="protein sequence ID" value="TPE53876.1"/>
    <property type="molecule type" value="Genomic_DNA"/>
</dbReference>
<feature type="coiled-coil region" evidence="1">
    <location>
        <begin position="54"/>
        <end position="81"/>
    </location>
</feature>
<accession>A0A501X1E2</accession>
<protein>
    <submittedName>
        <fullName evidence="2">Uncharacterized protein</fullName>
    </submittedName>
</protein>
<organism evidence="2 3">
    <name type="scientific">Amaricoccus solimangrovi</name>
    <dbReference type="NCBI Taxonomy" id="2589815"/>
    <lineage>
        <taxon>Bacteria</taxon>
        <taxon>Pseudomonadati</taxon>
        <taxon>Pseudomonadota</taxon>
        <taxon>Alphaproteobacteria</taxon>
        <taxon>Rhodobacterales</taxon>
        <taxon>Paracoccaceae</taxon>
        <taxon>Amaricoccus</taxon>
    </lineage>
</organism>
<evidence type="ECO:0000256" key="1">
    <source>
        <dbReference type="SAM" id="Coils"/>
    </source>
</evidence>
<sequence>MAEEDDIVLRLLREIRTDQLDQGRRLIKVERRLDEMHEGMTTALGMAAHSNLVAEQFGQRFDEVEDQLNALRRRVSELESRK</sequence>
<evidence type="ECO:0000313" key="3">
    <source>
        <dbReference type="Proteomes" id="UP000319255"/>
    </source>
</evidence>